<comment type="subcellular location">
    <subcellularLocation>
        <location evidence="1">Membrane</location>
        <topology evidence="1">Multi-pass membrane protein</topology>
    </subcellularLocation>
</comment>
<reference evidence="7 8" key="1">
    <citation type="submission" date="2016-09" db="EMBL/GenBank/DDBJ databases">
        <title>Draft genome sequence of the soil isolate, Lysinibacillus fusiformis M5, a potential hypoxanthine producer.</title>
        <authorList>
            <person name="Gallegos-Monterrosa R."/>
            <person name="Maroti G."/>
            <person name="Balint B."/>
            <person name="Kovacs A.T."/>
        </authorList>
    </citation>
    <scope>NUCLEOTIDE SEQUENCE [LARGE SCALE GENOMIC DNA]</scope>
    <source>
        <strain evidence="7 8">M5</strain>
    </source>
</reference>
<dbReference type="GO" id="GO:0016020">
    <property type="term" value="C:membrane"/>
    <property type="evidence" value="ECO:0007669"/>
    <property type="project" value="UniProtKB-SubCell"/>
</dbReference>
<dbReference type="OrthoDB" id="9816361at2"/>
<evidence type="ECO:0000313" key="7">
    <source>
        <dbReference type="EMBL" id="ODV53684.1"/>
    </source>
</evidence>
<protein>
    <recommendedName>
        <fullName evidence="6">TM2 domain-containing protein</fullName>
    </recommendedName>
</protein>
<name>A0A1E4QZQ3_9BACI</name>
<feature type="domain" description="TM2" evidence="6">
    <location>
        <begin position="69"/>
        <end position="118"/>
    </location>
</feature>
<dbReference type="InterPro" id="IPR007829">
    <property type="entry name" value="TM2"/>
</dbReference>
<evidence type="ECO:0000313" key="8">
    <source>
        <dbReference type="Proteomes" id="UP000094784"/>
    </source>
</evidence>
<proteinExistence type="predicted"/>
<accession>A0A1E4QZQ3</accession>
<dbReference type="AlphaFoldDB" id="A0A1E4QZQ3"/>
<keyword evidence="3 5" id="KW-1133">Transmembrane helix</keyword>
<evidence type="ECO:0000256" key="3">
    <source>
        <dbReference type="ARBA" id="ARBA00022989"/>
    </source>
</evidence>
<evidence type="ECO:0000256" key="4">
    <source>
        <dbReference type="ARBA" id="ARBA00023136"/>
    </source>
</evidence>
<keyword evidence="4 5" id="KW-0472">Membrane</keyword>
<organism evidence="7 8">
    <name type="scientific">Lysinibacillus fusiformis</name>
    <dbReference type="NCBI Taxonomy" id="28031"/>
    <lineage>
        <taxon>Bacteria</taxon>
        <taxon>Bacillati</taxon>
        <taxon>Bacillota</taxon>
        <taxon>Bacilli</taxon>
        <taxon>Bacillales</taxon>
        <taxon>Bacillaceae</taxon>
        <taxon>Lysinibacillus</taxon>
    </lineage>
</organism>
<comment type="caution">
    <text evidence="7">The sequence shown here is derived from an EMBL/GenBank/DDBJ whole genome shotgun (WGS) entry which is preliminary data.</text>
</comment>
<sequence>MSNIECPQCGAPADITLSQCKYCGEKFSFQSEQPIVQQPTFQQSVQPVYQAQPQQAPMYDGIDPSWPIKSKGLAGVLAIFFGGIGIHKFYLGKVFQGILYLVFCWTYIPVIISFIEGIIYLLSSEHNFSVKHRVRTR</sequence>
<evidence type="ECO:0000259" key="6">
    <source>
        <dbReference type="Pfam" id="PF05154"/>
    </source>
</evidence>
<evidence type="ECO:0000256" key="2">
    <source>
        <dbReference type="ARBA" id="ARBA00022692"/>
    </source>
</evidence>
<dbReference type="EMBL" id="MECQ01000004">
    <property type="protein sequence ID" value="ODV53684.1"/>
    <property type="molecule type" value="Genomic_DNA"/>
</dbReference>
<feature type="transmembrane region" description="Helical" evidence="5">
    <location>
        <begin position="72"/>
        <end position="91"/>
    </location>
</feature>
<keyword evidence="2 5" id="KW-0812">Transmembrane</keyword>
<evidence type="ECO:0000256" key="1">
    <source>
        <dbReference type="ARBA" id="ARBA00004141"/>
    </source>
</evidence>
<evidence type="ECO:0000256" key="5">
    <source>
        <dbReference type="SAM" id="Phobius"/>
    </source>
</evidence>
<dbReference type="Proteomes" id="UP000094784">
    <property type="component" value="Unassembled WGS sequence"/>
</dbReference>
<gene>
    <name evidence="7" type="ORF">BG258_21640</name>
</gene>
<feature type="transmembrane region" description="Helical" evidence="5">
    <location>
        <begin position="97"/>
        <end position="123"/>
    </location>
</feature>
<dbReference type="Pfam" id="PF05154">
    <property type="entry name" value="TM2"/>
    <property type="match status" value="1"/>
</dbReference>